<keyword evidence="2" id="KW-0479">Metal-binding</keyword>
<dbReference type="PROSITE" id="PS50157">
    <property type="entry name" value="ZINC_FINGER_C2H2_2"/>
    <property type="match status" value="2"/>
</dbReference>
<gene>
    <name evidence="10" type="ORF">KUF71_008674</name>
</gene>
<keyword evidence="11" id="KW-1185">Reference proteome</keyword>
<feature type="compositionally biased region" description="Basic residues" evidence="8">
    <location>
        <begin position="167"/>
        <end position="182"/>
    </location>
</feature>
<comment type="caution">
    <text evidence="10">The sequence shown here is derived from an EMBL/GenBank/DDBJ whole genome shotgun (WGS) entry which is preliminary data.</text>
</comment>
<dbReference type="GO" id="GO:0008270">
    <property type="term" value="F:zinc ion binding"/>
    <property type="evidence" value="ECO:0007669"/>
    <property type="project" value="UniProtKB-KW"/>
</dbReference>
<feature type="region of interest" description="Disordered" evidence="8">
    <location>
        <begin position="160"/>
        <end position="199"/>
    </location>
</feature>
<accession>A0AAE1HDW7</accession>
<dbReference type="SUPFAM" id="SSF57667">
    <property type="entry name" value="beta-beta-alpha zinc fingers"/>
    <property type="match status" value="1"/>
</dbReference>
<evidence type="ECO:0000259" key="9">
    <source>
        <dbReference type="PROSITE" id="PS50157"/>
    </source>
</evidence>
<dbReference type="GO" id="GO:0010468">
    <property type="term" value="P:regulation of gene expression"/>
    <property type="evidence" value="ECO:0007669"/>
    <property type="project" value="TreeGrafter"/>
</dbReference>
<dbReference type="PANTHER" id="PTHR16515:SF66">
    <property type="entry name" value="C2H2-TYPE DOMAIN-CONTAINING PROTEIN"/>
    <property type="match status" value="1"/>
</dbReference>
<feature type="domain" description="C2H2-type" evidence="9">
    <location>
        <begin position="404"/>
        <end position="432"/>
    </location>
</feature>
<dbReference type="GO" id="GO:0005634">
    <property type="term" value="C:nucleus"/>
    <property type="evidence" value="ECO:0007669"/>
    <property type="project" value="UniProtKB-SubCell"/>
</dbReference>
<dbReference type="InterPro" id="IPR036236">
    <property type="entry name" value="Znf_C2H2_sf"/>
</dbReference>
<proteinExistence type="predicted"/>
<sequence length="564" mass="64381">MRGTVLRLKSFTYVESSSPDDISGEEGLQFNSWSDKKSHASKSPLEDHSSQDVNKNILMSNLELQSASSQVEAEPRSSYKSNVSLQRPVFDWDDDTMWKAMSRHPLFSKYMELQSQLHKLFEEIRLDCKKAACEKAFAVLVKESADSPIEVTSIIVEPKCPLDSPPKKRGRPIKKRPGRPRKYPQPSSTDWSPNVTTSTPFKPARKCRDELFFSRKPSWICQNCARRFSSAKWLDRHKTVCSFSKLSDLNNPAVDQKQNESQSLKVNPSPLNDASTVGGDMDRPTLKSQPSEVPEILSDTCFGIVKAEPSSPSYQIHASIPLQPKMENLNDTESEEVPNRSSFDEDSQCIVGEAPALCCDKCKQQFALEDHLERHWEEQPECKSYVTRESNGGSSNYSSDSNVSACKHCGKVFRRHKLLKRHQSMCHVKSKKKLWQCIHCFKAFSRQSHHEQHQRECTSKGKHIGKEAQRCENCSLLFPTQKKLLKHQAICCPDSNNQMIKLLKCSKCSMVFPSYKKQLKHRAECCPDSETDEMVCCRCSKVLIMRDRMAAHRKKCFKSSKKFH</sequence>
<evidence type="ECO:0000256" key="6">
    <source>
        <dbReference type="ARBA" id="ARBA00023242"/>
    </source>
</evidence>
<evidence type="ECO:0000256" key="7">
    <source>
        <dbReference type="PROSITE-ProRule" id="PRU00042"/>
    </source>
</evidence>
<feature type="compositionally biased region" description="Basic and acidic residues" evidence="8">
    <location>
        <begin position="34"/>
        <end position="50"/>
    </location>
</feature>
<dbReference type="PROSITE" id="PS00028">
    <property type="entry name" value="ZINC_FINGER_C2H2_1"/>
    <property type="match status" value="1"/>
</dbReference>
<evidence type="ECO:0000256" key="1">
    <source>
        <dbReference type="ARBA" id="ARBA00004123"/>
    </source>
</evidence>
<feature type="compositionally biased region" description="Polar residues" evidence="8">
    <location>
        <begin position="185"/>
        <end position="199"/>
    </location>
</feature>
<evidence type="ECO:0000313" key="11">
    <source>
        <dbReference type="Proteomes" id="UP001219518"/>
    </source>
</evidence>
<evidence type="ECO:0000256" key="8">
    <source>
        <dbReference type="SAM" id="MobiDB-lite"/>
    </source>
</evidence>
<name>A0AAE1HDW7_9NEOP</name>
<protein>
    <submittedName>
        <fullName evidence="10">Zinc finger protein 347</fullName>
    </submittedName>
</protein>
<feature type="domain" description="C2H2-type" evidence="9">
    <location>
        <begin position="435"/>
        <end position="468"/>
    </location>
</feature>
<reference evidence="10" key="1">
    <citation type="submission" date="2021-07" db="EMBL/GenBank/DDBJ databases">
        <authorList>
            <person name="Catto M.A."/>
            <person name="Jacobson A."/>
            <person name="Kennedy G."/>
            <person name="Labadie P."/>
            <person name="Hunt B.G."/>
            <person name="Srinivasan R."/>
        </authorList>
    </citation>
    <scope>NUCLEOTIDE SEQUENCE</scope>
    <source>
        <strain evidence="10">PL_HMW_Pooled</strain>
        <tissue evidence="10">Head</tissue>
    </source>
</reference>
<evidence type="ECO:0000313" key="10">
    <source>
        <dbReference type="EMBL" id="KAK3919547.1"/>
    </source>
</evidence>
<dbReference type="InterPro" id="IPR050331">
    <property type="entry name" value="Zinc_finger"/>
</dbReference>
<dbReference type="Pfam" id="PF00096">
    <property type="entry name" value="zf-C2H2"/>
    <property type="match status" value="1"/>
</dbReference>
<keyword evidence="4 7" id="KW-0863">Zinc-finger</keyword>
<keyword evidence="5" id="KW-0862">Zinc</keyword>
<dbReference type="SMART" id="SM00355">
    <property type="entry name" value="ZnF_C2H2"/>
    <property type="match status" value="6"/>
</dbReference>
<reference evidence="10" key="2">
    <citation type="journal article" date="2023" name="BMC Genomics">
        <title>Pest status, molecular evolution, and epigenetic factors derived from the genome assembly of Frankliniella fusca, a thysanopteran phytovirus vector.</title>
        <authorList>
            <person name="Catto M.A."/>
            <person name="Labadie P.E."/>
            <person name="Jacobson A.L."/>
            <person name="Kennedy G.G."/>
            <person name="Srinivasan R."/>
            <person name="Hunt B.G."/>
        </authorList>
    </citation>
    <scope>NUCLEOTIDE SEQUENCE</scope>
    <source>
        <strain evidence="10">PL_HMW_Pooled</strain>
    </source>
</reference>
<dbReference type="Gene3D" id="3.30.160.60">
    <property type="entry name" value="Classic Zinc Finger"/>
    <property type="match status" value="1"/>
</dbReference>
<organism evidence="10 11">
    <name type="scientific">Frankliniella fusca</name>
    <dbReference type="NCBI Taxonomy" id="407009"/>
    <lineage>
        <taxon>Eukaryota</taxon>
        <taxon>Metazoa</taxon>
        <taxon>Ecdysozoa</taxon>
        <taxon>Arthropoda</taxon>
        <taxon>Hexapoda</taxon>
        <taxon>Insecta</taxon>
        <taxon>Pterygota</taxon>
        <taxon>Neoptera</taxon>
        <taxon>Paraneoptera</taxon>
        <taxon>Thysanoptera</taxon>
        <taxon>Terebrantia</taxon>
        <taxon>Thripoidea</taxon>
        <taxon>Thripidae</taxon>
        <taxon>Frankliniella</taxon>
    </lineage>
</organism>
<feature type="region of interest" description="Disordered" evidence="8">
    <location>
        <begin position="15"/>
        <end position="52"/>
    </location>
</feature>
<feature type="compositionally biased region" description="Polar residues" evidence="8">
    <location>
        <begin position="259"/>
        <end position="275"/>
    </location>
</feature>
<keyword evidence="3" id="KW-0677">Repeat</keyword>
<keyword evidence="6" id="KW-0539">Nucleus</keyword>
<feature type="region of interest" description="Disordered" evidence="8">
    <location>
        <begin position="249"/>
        <end position="291"/>
    </location>
</feature>
<evidence type="ECO:0000256" key="2">
    <source>
        <dbReference type="ARBA" id="ARBA00022723"/>
    </source>
</evidence>
<dbReference type="AlphaFoldDB" id="A0AAE1HDW7"/>
<evidence type="ECO:0000256" key="5">
    <source>
        <dbReference type="ARBA" id="ARBA00022833"/>
    </source>
</evidence>
<evidence type="ECO:0000256" key="4">
    <source>
        <dbReference type="ARBA" id="ARBA00022771"/>
    </source>
</evidence>
<dbReference type="PANTHER" id="PTHR16515">
    <property type="entry name" value="PR DOMAIN ZINC FINGER PROTEIN"/>
    <property type="match status" value="1"/>
</dbReference>
<dbReference type="InterPro" id="IPR013087">
    <property type="entry name" value="Znf_C2H2_type"/>
</dbReference>
<comment type="subcellular location">
    <subcellularLocation>
        <location evidence="1">Nucleus</location>
    </subcellularLocation>
</comment>
<evidence type="ECO:0000256" key="3">
    <source>
        <dbReference type="ARBA" id="ARBA00022737"/>
    </source>
</evidence>
<dbReference type="EMBL" id="JAHWGI010000979">
    <property type="protein sequence ID" value="KAK3919547.1"/>
    <property type="molecule type" value="Genomic_DNA"/>
</dbReference>
<dbReference type="Proteomes" id="UP001219518">
    <property type="component" value="Unassembled WGS sequence"/>
</dbReference>